<name>A0A6B2LX31_9BACT</name>
<dbReference type="RefSeq" id="WP_163961603.1">
    <property type="nucleotide sequence ID" value="NZ_JAAGNX010000001.1"/>
</dbReference>
<sequence>MAERVVSYEKEAALVKLLDDPSPLVQKALKEEFQRLGRAGVTILDRVIREESADLKAPATRILGTIAEPDPSQMFLDFIRSLHYELETGLFMINRVIFPNLKIQPLQSGLDALANRCREISTAPMNPGEQCKLINRVLFHEAGFRGNTEDYDDPLNSCIEAVFRRRKGLPILLSSIYILLGQRLGMDLEPIGLPGHFLVGCFQGPEPFYIDPYERGRFRRVDELRELLAQHHVSPEFHHLVPMPVGEVLCRVCRNLVLHFEARQQPRWANRFRTFVREFEETYRRRSEA</sequence>
<evidence type="ECO:0000259" key="2">
    <source>
        <dbReference type="Pfam" id="PF13369"/>
    </source>
</evidence>
<evidence type="ECO:0000313" key="4">
    <source>
        <dbReference type="Proteomes" id="UP000478417"/>
    </source>
</evidence>
<keyword evidence="4" id="KW-1185">Reference proteome</keyword>
<dbReference type="EMBL" id="JAAGNX010000001">
    <property type="protein sequence ID" value="NDV61041.1"/>
    <property type="molecule type" value="Genomic_DNA"/>
</dbReference>
<comment type="caution">
    <text evidence="3">The sequence shown here is derived from an EMBL/GenBank/DDBJ whole genome shotgun (WGS) entry which is preliminary data.</text>
</comment>
<proteinExistence type="inferred from homology"/>
<protein>
    <recommendedName>
        <fullName evidence="2">Protein SirB1 N-terminal domain-containing protein</fullName>
    </recommendedName>
</protein>
<dbReference type="PANTHER" id="PTHR31350">
    <property type="entry name" value="SI:DKEY-261L7.2"/>
    <property type="match status" value="1"/>
</dbReference>
<reference evidence="3 4" key="1">
    <citation type="submission" date="2020-02" db="EMBL/GenBank/DDBJ databases">
        <title>Albibacoteraceae fam. nov., the first described family within the subdivision 4 Verrucomicrobia.</title>
        <authorList>
            <person name="Xi F."/>
        </authorList>
    </citation>
    <scope>NUCLEOTIDE SEQUENCE [LARGE SCALE GENOMIC DNA]</scope>
    <source>
        <strain evidence="3 4">CK1056</strain>
    </source>
</reference>
<accession>A0A6B2LX31</accession>
<dbReference type="PANTHER" id="PTHR31350:SF21">
    <property type="entry name" value="F-BOX ONLY PROTEIN 21"/>
    <property type="match status" value="1"/>
</dbReference>
<dbReference type="Proteomes" id="UP000478417">
    <property type="component" value="Unassembled WGS sequence"/>
</dbReference>
<evidence type="ECO:0000256" key="1">
    <source>
        <dbReference type="ARBA" id="ARBA00007100"/>
    </source>
</evidence>
<dbReference type="InterPro" id="IPR032698">
    <property type="entry name" value="SirB1_N"/>
</dbReference>
<organism evidence="3 4">
    <name type="scientific">Oceanipulchritudo coccoides</name>
    <dbReference type="NCBI Taxonomy" id="2706888"/>
    <lineage>
        <taxon>Bacteria</taxon>
        <taxon>Pseudomonadati</taxon>
        <taxon>Verrucomicrobiota</taxon>
        <taxon>Opitutia</taxon>
        <taxon>Puniceicoccales</taxon>
        <taxon>Oceanipulchritudinaceae</taxon>
        <taxon>Oceanipulchritudo</taxon>
    </lineage>
</organism>
<gene>
    <name evidence="3" type="ORF">G0Q06_01110</name>
</gene>
<dbReference type="AlphaFoldDB" id="A0A6B2LX31"/>
<dbReference type="Pfam" id="PF13369">
    <property type="entry name" value="Transglut_core2"/>
    <property type="match status" value="1"/>
</dbReference>
<evidence type="ECO:0000313" key="3">
    <source>
        <dbReference type="EMBL" id="NDV61041.1"/>
    </source>
</evidence>
<feature type="domain" description="Protein SirB1 N-terminal" evidence="2">
    <location>
        <begin position="107"/>
        <end position="254"/>
    </location>
</feature>
<comment type="similarity">
    <text evidence="1">Belongs to the UPF0162 family.</text>
</comment>